<evidence type="ECO:0000313" key="3">
    <source>
        <dbReference type="Proteomes" id="UP000315395"/>
    </source>
</evidence>
<sequence length="77" mass="8652">MSYWFNVKTGKVEAHDDPGRARGGDLMGPYETESEAAGALEAARKRTEEWDEAERREREWDTGDADANHTDNNPLNG</sequence>
<keyword evidence="2" id="KW-0645">Protease</keyword>
<evidence type="ECO:0000313" key="2">
    <source>
        <dbReference type="EMBL" id="QDO88962.1"/>
    </source>
</evidence>
<evidence type="ECO:0000256" key="1">
    <source>
        <dbReference type="SAM" id="MobiDB-lite"/>
    </source>
</evidence>
<dbReference type="GO" id="GO:0004177">
    <property type="term" value="F:aminopeptidase activity"/>
    <property type="evidence" value="ECO:0007669"/>
    <property type="project" value="UniProtKB-KW"/>
</dbReference>
<dbReference type="AlphaFoldDB" id="A0A516GBT6"/>
<dbReference type="KEGG" id="orz:FNH13_12040"/>
<reference evidence="2 3" key="1">
    <citation type="submission" date="2019-07" db="EMBL/GenBank/DDBJ databases">
        <title>complete genome sequencing of Ornithinimicrobium sp. H23M54.</title>
        <authorList>
            <person name="Bae J.-W."/>
            <person name="Lee S.-Y."/>
        </authorList>
    </citation>
    <scope>NUCLEOTIDE SEQUENCE [LARGE SCALE GENOMIC DNA]</scope>
    <source>
        <strain evidence="2 3">H23M54</strain>
    </source>
</reference>
<accession>A0A516GBT6</accession>
<dbReference type="OrthoDB" id="3268477at2"/>
<feature type="region of interest" description="Disordered" evidence="1">
    <location>
        <begin position="1"/>
        <end position="77"/>
    </location>
</feature>
<dbReference type="RefSeq" id="WP_143783639.1">
    <property type="nucleotide sequence ID" value="NZ_CP041616.1"/>
</dbReference>
<keyword evidence="3" id="KW-1185">Reference proteome</keyword>
<feature type="compositionally biased region" description="Basic and acidic residues" evidence="1">
    <location>
        <begin position="10"/>
        <end position="23"/>
    </location>
</feature>
<keyword evidence="2" id="KW-0378">Hydrolase</keyword>
<dbReference type="EMBL" id="CP041616">
    <property type="protein sequence ID" value="QDO88962.1"/>
    <property type="molecule type" value="Genomic_DNA"/>
</dbReference>
<proteinExistence type="predicted"/>
<organism evidence="2 3">
    <name type="scientific">Ornithinimicrobium ciconiae</name>
    <dbReference type="NCBI Taxonomy" id="2594265"/>
    <lineage>
        <taxon>Bacteria</taxon>
        <taxon>Bacillati</taxon>
        <taxon>Actinomycetota</taxon>
        <taxon>Actinomycetes</taxon>
        <taxon>Micrococcales</taxon>
        <taxon>Ornithinimicrobiaceae</taxon>
        <taxon>Ornithinimicrobium</taxon>
    </lineage>
</organism>
<dbReference type="Proteomes" id="UP000315395">
    <property type="component" value="Chromosome"/>
</dbReference>
<keyword evidence="2" id="KW-0031">Aminopeptidase</keyword>
<name>A0A516GBT6_9MICO</name>
<protein>
    <submittedName>
        <fullName evidence="2">Methionine aminopeptidase</fullName>
    </submittedName>
</protein>
<gene>
    <name evidence="2" type="ORF">FNH13_12040</name>
</gene>
<feature type="compositionally biased region" description="Basic and acidic residues" evidence="1">
    <location>
        <begin position="42"/>
        <end position="69"/>
    </location>
</feature>